<name>A0A423KH55_9PSED</name>
<keyword evidence="1" id="KW-1133">Transmembrane helix</keyword>
<keyword evidence="1" id="KW-0472">Membrane</keyword>
<accession>A0A423KH55</accession>
<dbReference type="Proteomes" id="UP000285349">
    <property type="component" value="Unassembled WGS sequence"/>
</dbReference>
<dbReference type="SUPFAM" id="SSF53254">
    <property type="entry name" value="Phosphoglycerate mutase-like"/>
    <property type="match status" value="1"/>
</dbReference>
<sequence length="225" mass="24286">MFESVSSAIPSRRWMPSRLTRIVGVSALVMVAALVTGFVIWHRSPADLGSANAQTHAELLQHWRAGDVVVLVRHAERCDRSSNPCLGPADGITQLGSQSASAVGQGFVRLGMAQTDVFASPVTRTEQTAHYMFGKEATNQEWLASCGKTLRDDVIAHKVAHRNTVLVTHSGCISDFEVQTGFKHAKASEYSSSLFASIGTDGQLKVLGVLNADDWHSLLSDKALK</sequence>
<keyword evidence="1" id="KW-0812">Transmembrane</keyword>
<comment type="caution">
    <text evidence="2">The sequence shown here is derived from an EMBL/GenBank/DDBJ whole genome shotgun (WGS) entry which is preliminary data.</text>
</comment>
<evidence type="ECO:0000313" key="3">
    <source>
        <dbReference type="Proteomes" id="UP000285349"/>
    </source>
</evidence>
<evidence type="ECO:0000256" key="1">
    <source>
        <dbReference type="SAM" id="Phobius"/>
    </source>
</evidence>
<feature type="transmembrane region" description="Helical" evidence="1">
    <location>
        <begin position="21"/>
        <end position="41"/>
    </location>
</feature>
<dbReference type="AlphaFoldDB" id="A0A423KH55"/>
<dbReference type="Gene3D" id="3.40.50.1240">
    <property type="entry name" value="Phosphoglycerate mutase-like"/>
    <property type="match status" value="1"/>
</dbReference>
<organism evidence="2 3">
    <name type="scientific">Pseudomonas frederiksbergensis</name>
    <dbReference type="NCBI Taxonomy" id="104087"/>
    <lineage>
        <taxon>Bacteria</taxon>
        <taxon>Pseudomonadati</taxon>
        <taxon>Pseudomonadota</taxon>
        <taxon>Gammaproteobacteria</taxon>
        <taxon>Pseudomonadales</taxon>
        <taxon>Pseudomonadaceae</taxon>
        <taxon>Pseudomonas</taxon>
    </lineage>
</organism>
<evidence type="ECO:0000313" key="2">
    <source>
        <dbReference type="EMBL" id="RON52418.1"/>
    </source>
</evidence>
<reference evidence="2 3" key="1">
    <citation type="submission" date="2016-10" db="EMBL/GenBank/DDBJ databases">
        <title>Comparative genome analysis of multiple Pseudomonas spp. focuses on biocontrol and plant growth promoting traits.</title>
        <authorList>
            <person name="Tao X.-Y."/>
            <person name="Taylor C.G."/>
        </authorList>
    </citation>
    <scope>NUCLEOTIDE SEQUENCE [LARGE SCALE GENOMIC DNA]</scope>
    <source>
        <strain evidence="2 3">37A10</strain>
    </source>
</reference>
<dbReference type="EMBL" id="MOBQ01000003">
    <property type="protein sequence ID" value="RON52418.1"/>
    <property type="molecule type" value="Genomic_DNA"/>
</dbReference>
<gene>
    <name evidence="2" type="ORF">BK666_03325</name>
</gene>
<dbReference type="InterPro" id="IPR029033">
    <property type="entry name" value="His_PPase_superfam"/>
</dbReference>
<protein>
    <submittedName>
        <fullName evidence="2">Histidine phosphatase family protein</fullName>
    </submittedName>
</protein>
<dbReference type="CDD" id="cd07040">
    <property type="entry name" value="HP"/>
    <property type="match status" value="1"/>
</dbReference>
<proteinExistence type="predicted"/>